<evidence type="ECO:0000313" key="3">
    <source>
        <dbReference type="EMBL" id="KAK8175883.1"/>
    </source>
</evidence>
<feature type="compositionally biased region" description="Pro residues" evidence="1">
    <location>
        <begin position="294"/>
        <end position="309"/>
    </location>
</feature>
<feature type="region of interest" description="Disordered" evidence="1">
    <location>
        <begin position="59"/>
        <end position="110"/>
    </location>
</feature>
<feature type="region of interest" description="Disordered" evidence="1">
    <location>
        <begin position="168"/>
        <end position="226"/>
    </location>
</feature>
<accession>A0ABR1Y4A6</accession>
<feature type="compositionally biased region" description="Low complexity" evidence="1">
    <location>
        <begin position="259"/>
        <end position="270"/>
    </location>
</feature>
<keyword evidence="2" id="KW-0732">Signal</keyword>
<name>A0ABR1Y4A6_9PEZI</name>
<proteinExistence type="predicted"/>
<evidence type="ECO:0000256" key="2">
    <source>
        <dbReference type="SAM" id="SignalP"/>
    </source>
</evidence>
<dbReference type="EMBL" id="JBBWUH010000002">
    <property type="protein sequence ID" value="KAK8175883.1"/>
    <property type="molecule type" value="Genomic_DNA"/>
</dbReference>
<comment type="caution">
    <text evidence="3">The sequence shown here is derived from an EMBL/GenBank/DDBJ whole genome shotgun (WGS) entry which is preliminary data.</text>
</comment>
<feature type="compositionally biased region" description="Pro residues" evidence="1">
    <location>
        <begin position="91"/>
        <end position="106"/>
    </location>
</feature>
<reference evidence="3 4" key="1">
    <citation type="journal article" date="2022" name="G3 (Bethesda)">
        <title>Enemy or ally: a genomic approach to elucidate the lifestyle of Phyllosticta citrichinaensis.</title>
        <authorList>
            <person name="Buijs V.A."/>
            <person name="Groenewald J.Z."/>
            <person name="Haridas S."/>
            <person name="LaButti K.M."/>
            <person name="Lipzen A."/>
            <person name="Martin F.M."/>
            <person name="Barry K."/>
            <person name="Grigoriev I.V."/>
            <person name="Crous P.W."/>
            <person name="Seidl M.F."/>
        </authorList>
    </citation>
    <scope>NUCLEOTIDE SEQUENCE [LARGE SCALE GENOMIC DNA]</scope>
    <source>
        <strain evidence="3 4">CBS 129764</strain>
    </source>
</reference>
<feature type="region of interest" description="Disordered" evidence="1">
    <location>
        <begin position="246"/>
        <end position="270"/>
    </location>
</feature>
<feature type="signal peptide" evidence="2">
    <location>
        <begin position="1"/>
        <end position="25"/>
    </location>
</feature>
<protein>
    <submittedName>
        <fullName evidence="3">Uncharacterized protein</fullName>
    </submittedName>
</protein>
<evidence type="ECO:0000313" key="4">
    <source>
        <dbReference type="Proteomes" id="UP001456524"/>
    </source>
</evidence>
<keyword evidence="4" id="KW-1185">Reference proteome</keyword>
<feature type="compositionally biased region" description="Basic and acidic residues" evidence="1">
    <location>
        <begin position="74"/>
        <end position="90"/>
    </location>
</feature>
<sequence>MRPPESLPSLFLFLLATFPSPPCAAARGSSSNNNINIKDLVDAVVHPLNPRTLNHLLWPRLDDLPGGPPPPPGDDDHPHPPGPGDDDHGPRPGPPPPPRPDGPPDPAILDAVVGNQNLQSFTDALGGIAAGPITESNDAQRRYKADGNTFPTFIEAAERTCEVQANDCTTKANSNPQPDPQSNQNANNPKNTNLTGTQSNQNANNPKNTNLTGTQTHPKPAGDDPQKVELTVDKCEAQRTRCLSFQSKSASVTAFPDQTSTTTTTSSTSTTLSAAPTVNATTTSNGATMTVAGAPPPLPMPGKQPPGGPPGMGMMPLPPPPGAGPTGTQLINLGPDPQFPLFDLLCDV</sequence>
<feature type="compositionally biased region" description="Polar residues" evidence="1">
    <location>
        <begin position="168"/>
        <end position="217"/>
    </location>
</feature>
<gene>
    <name evidence="3" type="ORF">IWX90DRAFT_124692</name>
</gene>
<feature type="compositionally biased region" description="Polar residues" evidence="1">
    <location>
        <begin position="246"/>
        <end position="258"/>
    </location>
</feature>
<feature type="region of interest" description="Disordered" evidence="1">
    <location>
        <begin position="294"/>
        <end position="335"/>
    </location>
</feature>
<dbReference type="Proteomes" id="UP001456524">
    <property type="component" value="Unassembled WGS sequence"/>
</dbReference>
<organism evidence="3 4">
    <name type="scientific">Phyllosticta citrichinensis</name>
    <dbReference type="NCBI Taxonomy" id="1130410"/>
    <lineage>
        <taxon>Eukaryota</taxon>
        <taxon>Fungi</taxon>
        <taxon>Dikarya</taxon>
        <taxon>Ascomycota</taxon>
        <taxon>Pezizomycotina</taxon>
        <taxon>Dothideomycetes</taxon>
        <taxon>Dothideomycetes incertae sedis</taxon>
        <taxon>Botryosphaeriales</taxon>
        <taxon>Phyllostictaceae</taxon>
        <taxon>Phyllosticta</taxon>
    </lineage>
</organism>
<evidence type="ECO:0000256" key="1">
    <source>
        <dbReference type="SAM" id="MobiDB-lite"/>
    </source>
</evidence>
<feature type="chain" id="PRO_5046184518" evidence="2">
    <location>
        <begin position="26"/>
        <end position="348"/>
    </location>
</feature>